<reference evidence="1" key="1">
    <citation type="journal article" date="2014" name="Front. Microbiol.">
        <title>High frequency of phylogenetically diverse reductive dehalogenase-homologous genes in deep subseafloor sedimentary metagenomes.</title>
        <authorList>
            <person name="Kawai M."/>
            <person name="Futagami T."/>
            <person name="Toyoda A."/>
            <person name="Takaki Y."/>
            <person name="Nishi S."/>
            <person name="Hori S."/>
            <person name="Arai W."/>
            <person name="Tsubouchi T."/>
            <person name="Morono Y."/>
            <person name="Uchiyama I."/>
            <person name="Ito T."/>
            <person name="Fujiyama A."/>
            <person name="Inagaki F."/>
            <person name="Takami H."/>
        </authorList>
    </citation>
    <scope>NUCLEOTIDE SEQUENCE</scope>
    <source>
        <strain evidence="1">Expedition CK06-06</strain>
    </source>
</reference>
<organism evidence="1">
    <name type="scientific">marine sediment metagenome</name>
    <dbReference type="NCBI Taxonomy" id="412755"/>
    <lineage>
        <taxon>unclassified sequences</taxon>
        <taxon>metagenomes</taxon>
        <taxon>ecological metagenomes</taxon>
    </lineage>
</organism>
<dbReference type="InterPro" id="IPR016195">
    <property type="entry name" value="Pol/histidinol_Pase-like"/>
</dbReference>
<sequence length="197" mass="21971">GNGNLDIGYTGTVSFSSTDSGAVLPSNYTFTAFDRGFHHFTATLNTEGLQTITVNDGPRSGKSNVIEVTAGMPANNIFFGDIHGHSWFSDGMIWIDDHYIYARDVAGLDFAAVTDHSEAVYNFTADLVVPYVNRYNDPPNFVTFHANEWTRAQTYGHMNPLFLYENEFMITPYTTYKTPTELWDALAGLEVITPPHH</sequence>
<dbReference type="SUPFAM" id="SSF89550">
    <property type="entry name" value="PHP domain-like"/>
    <property type="match status" value="1"/>
</dbReference>
<accession>X1TYE8</accession>
<protein>
    <submittedName>
        <fullName evidence="1">Uncharacterized protein</fullName>
    </submittedName>
</protein>
<gene>
    <name evidence="1" type="ORF">S12H4_23560</name>
</gene>
<evidence type="ECO:0000313" key="1">
    <source>
        <dbReference type="EMBL" id="GAI85054.1"/>
    </source>
</evidence>
<feature type="non-terminal residue" evidence="1">
    <location>
        <position position="1"/>
    </location>
</feature>
<feature type="non-terminal residue" evidence="1">
    <location>
        <position position="197"/>
    </location>
</feature>
<dbReference type="Gene3D" id="3.20.20.140">
    <property type="entry name" value="Metal-dependent hydrolases"/>
    <property type="match status" value="1"/>
</dbReference>
<dbReference type="AlphaFoldDB" id="X1TYE8"/>
<proteinExistence type="predicted"/>
<name>X1TYE8_9ZZZZ</name>
<dbReference type="EMBL" id="BARW01012544">
    <property type="protein sequence ID" value="GAI85054.1"/>
    <property type="molecule type" value="Genomic_DNA"/>
</dbReference>
<comment type="caution">
    <text evidence="1">The sequence shown here is derived from an EMBL/GenBank/DDBJ whole genome shotgun (WGS) entry which is preliminary data.</text>
</comment>